<dbReference type="Pfam" id="PF03478">
    <property type="entry name" value="Beta-prop_KIB1-4"/>
    <property type="match status" value="1"/>
</dbReference>
<dbReference type="PANTHER" id="PTHR47123">
    <property type="entry name" value="F-BOX PROTEIN SKIP23"/>
    <property type="match status" value="1"/>
</dbReference>
<dbReference type="InterPro" id="IPR005174">
    <property type="entry name" value="KIB1-4_b-propeller"/>
</dbReference>
<dbReference type="PANTHER" id="PTHR47123:SF15">
    <property type="entry name" value="F-BOX PROTEIN SKIP23"/>
    <property type="match status" value="1"/>
</dbReference>
<evidence type="ECO:0000313" key="3">
    <source>
        <dbReference type="Proteomes" id="UP001163823"/>
    </source>
</evidence>
<dbReference type="EMBL" id="JARAOO010000014">
    <property type="protein sequence ID" value="KAJ7944097.1"/>
    <property type="molecule type" value="Genomic_DNA"/>
</dbReference>
<evidence type="ECO:0000313" key="2">
    <source>
        <dbReference type="EMBL" id="KAJ7944097.1"/>
    </source>
</evidence>
<protein>
    <submittedName>
        <fullName evidence="2">F-box domain containing protein</fullName>
    </submittedName>
</protein>
<proteinExistence type="predicted"/>
<dbReference type="AlphaFoldDB" id="A0AAD7P6P2"/>
<organism evidence="2 3">
    <name type="scientific">Quillaja saponaria</name>
    <name type="common">Soap bark tree</name>
    <dbReference type="NCBI Taxonomy" id="32244"/>
    <lineage>
        <taxon>Eukaryota</taxon>
        <taxon>Viridiplantae</taxon>
        <taxon>Streptophyta</taxon>
        <taxon>Embryophyta</taxon>
        <taxon>Tracheophyta</taxon>
        <taxon>Spermatophyta</taxon>
        <taxon>Magnoliopsida</taxon>
        <taxon>eudicotyledons</taxon>
        <taxon>Gunneridae</taxon>
        <taxon>Pentapetalae</taxon>
        <taxon>rosids</taxon>
        <taxon>fabids</taxon>
        <taxon>Fabales</taxon>
        <taxon>Quillajaceae</taxon>
        <taxon>Quillaja</taxon>
    </lineage>
</organism>
<dbReference type="Proteomes" id="UP001163823">
    <property type="component" value="Chromosome 14"/>
</dbReference>
<feature type="domain" description="KIB1-4 beta-propeller" evidence="1">
    <location>
        <begin position="10"/>
        <end position="129"/>
    </location>
</feature>
<reference evidence="2" key="1">
    <citation type="journal article" date="2023" name="Science">
        <title>Elucidation of the pathway for biosynthesis of saponin adjuvants from the soapbark tree.</title>
        <authorList>
            <person name="Reed J."/>
            <person name="Orme A."/>
            <person name="El-Demerdash A."/>
            <person name="Owen C."/>
            <person name="Martin L.B.B."/>
            <person name="Misra R.C."/>
            <person name="Kikuchi S."/>
            <person name="Rejzek M."/>
            <person name="Martin A.C."/>
            <person name="Harkess A."/>
            <person name="Leebens-Mack J."/>
            <person name="Louveau T."/>
            <person name="Stephenson M.J."/>
            <person name="Osbourn A."/>
        </authorList>
    </citation>
    <scope>NUCLEOTIDE SEQUENCE</scope>
    <source>
        <strain evidence="2">S10</strain>
    </source>
</reference>
<keyword evidence="3" id="KW-1185">Reference proteome</keyword>
<gene>
    <name evidence="2" type="ORF">O6P43_033555</name>
</gene>
<name>A0AAD7P6P2_QUISA</name>
<accession>A0AAD7P6P2</accession>
<dbReference type="KEGG" id="qsa:O6P43_033555"/>
<dbReference type="InterPro" id="IPR051304">
    <property type="entry name" value="SCF_F-box_domain"/>
</dbReference>
<sequence>MQTSYSGSYKAVFNESSSSTMLVIYNIPCYVKLGDEDWTVIDDMQSQMDFEDVIYEEGKFYAVDSLGRAVAVDSNLVIQEIAFSIYDRRGCGQVHQMRLVMSLGDLFLVDRYPAEYDRVQFKVFKLNWSFRVGKKFGRSGIVYW</sequence>
<comment type="caution">
    <text evidence="2">The sequence shown here is derived from an EMBL/GenBank/DDBJ whole genome shotgun (WGS) entry which is preliminary data.</text>
</comment>
<evidence type="ECO:0000259" key="1">
    <source>
        <dbReference type="Pfam" id="PF03478"/>
    </source>
</evidence>